<gene>
    <name evidence="3" type="ORF">BST37_11170</name>
    <name evidence="2" type="ORF">MNVI_22470</name>
</gene>
<protein>
    <submittedName>
        <fullName evidence="2">Uncharacterized protein</fullName>
    </submittedName>
</protein>
<dbReference type="Proteomes" id="UP000466894">
    <property type="component" value="Chromosome"/>
</dbReference>
<dbReference type="KEGG" id="mnv:MNVI_22470"/>
<evidence type="ECO:0000313" key="2">
    <source>
        <dbReference type="EMBL" id="BBY06929.1"/>
    </source>
</evidence>
<dbReference type="AlphaFoldDB" id="A0A7I7PEK1"/>
<dbReference type="RefSeq" id="WP_083087778.1">
    <property type="nucleotide sequence ID" value="NZ_AP022583.1"/>
</dbReference>
<name>A0A7I7PEK1_9MYCO</name>
<evidence type="ECO:0000313" key="5">
    <source>
        <dbReference type="Proteomes" id="UP000466894"/>
    </source>
</evidence>
<dbReference type="EMBL" id="MVIC01000017">
    <property type="protein sequence ID" value="ORB14460.1"/>
    <property type="molecule type" value="Genomic_DNA"/>
</dbReference>
<keyword evidence="1" id="KW-1133">Transmembrane helix</keyword>
<evidence type="ECO:0000313" key="3">
    <source>
        <dbReference type="EMBL" id="ORB14460.1"/>
    </source>
</evidence>
<evidence type="ECO:0000313" key="4">
    <source>
        <dbReference type="Proteomes" id="UP000192374"/>
    </source>
</evidence>
<accession>A0A7I7PEK1</accession>
<sequence>MRFVATVLLWLLATIALAVAVPGVWAQRNIIDANGYTGMAQKAATDPQLRAAVAEELANKATALISEHGSRVDAARVHGVASAYTAGPSFPSQFAQANRIAHSWAFAGTQSGPDPWVVDLAPMLNDTAFRQMLADYDVYLPATVTVPLTVSAPKALRPGELHPLTTWGAWVSLAATVLTGTFAVLTLAAARSRGRALASLGVSALMVGAVGYAGIEVARRHIDDALDHASGDVRRVADAMVGYAEGSLHHWLDLTLVAGGALVVFGALTAMVGGLRRA</sequence>
<feature type="transmembrane region" description="Helical" evidence="1">
    <location>
        <begin position="254"/>
        <end position="275"/>
    </location>
</feature>
<proteinExistence type="predicted"/>
<reference evidence="2 5" key="2">
    <citation type="journal article" date="2019" name="Emerg. Microbes Infect.">
        <title>Comprehensive subspecies identification of 175 nontuberculous mycobacteria species based on 7547 genomic profiles.</title>
        <authorList>
            <person name="Matsumoto Y."/>
            <person name="Kinjo T."/>
            <person name="Motooka D."/>
            <person name="Nabeya D."/>
            <person name="Jung N."/>
            <person name="Uechi K."/>
            <person name="Horii T."/>
            <person name="Iida T."/>
            <person name="Fujita J."/>
            <person name="Nakamura S."/>
        </authorList>
    </citation>
    <scope>NUCLEOTIDE SEQUENCE [LARGE SCALE GENOMIC DNA]</scope>
    <source>
        <strain evidence="2 5">JCM 16367</strain>
    </source>
</reference>
<dbReference type="Proteomes" id="UP000192374">
    <property type="component" value="Unassembled WGS sequence"/>
</dbReference>
<keyword evidence="1" id="KW-0472">Membrane</keyword>
<keyword evidence="4" id="KW-1185">Reference proteome</keyword>
<feature type="transmembrane region" description="Helical" evidence="1">
    <location>
        <begin position="167"/>
        <end position="189"/>
    </location>
</feature>
<organism evidence="2 5">
    <name type="scientific">Mycobacterium noviomagense</name>
    <dbReference type="NCBI Taxonomy" id="459858"/>
    <lineage>
        <taxon>Bacteria</taxon>
        <taxon>Bacillati</taxon>
        <taxon>Actinomycetota</taxon>
        <taxon>Actinomycetes</taxon>
        <taxon>Mycobacteriales</taxon>
        <taxon>Mycobacteriaceae</taxon>
        <taxon>Mycobacterium</taxon>
    </lineage>
</organism>
<evidence type="ECO:0000256" key="1">
    <source>
        <dbReference type="SAM" id="Phobius"/>
    </source>
</evidence>
<feature type="transmembrane region" description="Helical" evidence="1">
    <location>
        <begin position="196"/>
        <end position="215"/>
    </location>
</feature>
<dbReference type="OrthoDB" id="4753518at2"/>
<reference evidence="3 4" key="1">
    <citation type="submission" date="2017-02" db="EMBL/GenBank/DDBJ databases">
        <title>The new phylogeny of genus Mycobacterium.</title>
        <authorList>
            <person name="Tortoli E."/>
            <person name="Trovato A."/>
            <person name="Cirillo D.M."/>
        </authorList>
    </citation>
    <scope>NUCLEOTIDE SEQUENCE [LARGE SCALE GENOMIC DNA]</scope>
    <source>
        <strain evidence="3 4">DSM 45145</strain>
    </source>
</reference>
<dbReference type="EMBL" id="AP022583">
    <property type="protein sequence ID" value="BBY06929.1"/>
    <property type="molecule type" value="Genomic_DNA"/>
</dbReference>
<keyword evidence="1" id="KW-0812">Transmembrane</keyword>
<reference evidence="2" key="3">
    <citation type="submission" date="2020-02" db="EMBL/GenBank/DDBJ databases">
        <authorList>
            <person name="Matsumoto Y."/>
            <person name="Motooka D."/>
            <person name="Nakamura S."/>
        </authorList>
    </citation>
    <scope>NUCLEOTIDE SEQUENCE</scope>
    <source>
        <strain evidence="2">JCM 16367</strain>
    </source>
</reference>